<evidence type="ECO:0000256" key="5">
    <source>
        <dbReference type="SAM" id="SignalP"/>
    </source>
</evidence>
<name>A0A8H7DP79_PLEOS</name>
<evidence type="ECO:0000256" key="3">
    <source>
        <dbReference type="PIRSR" id="PIRSR000894-1"/>
    </source>
</evidence>
<dbReference type="Pfam" id="PF00328">
    <property type="entry name" value="His_Phos_2"/>
    <property type="match status" value="1"/>
</dbReference>
<feature type="chain" id="PRO_5034593138" evidence="5">
    <location>
        <begin position="19"/>
        <end position="429"/>
    </location>
</feature>
<dbReference type="PANTHER" id="PTHR20963:SF18">
    <property type="entry name" value="ACID PHOSPHATASE PHO11-RELATED"/>
    <property type="match status" value="1"/>
</dbReference>
<reference evidence="6" key="1">
    <citation type="submission" date="2019-07" db="EMBL/GenBank/DDBJ databases">
        <authorList>
            <person name="Palmer J.M."/>
        </authorList>
    </citation>
    <scope>NUCLEOTIDE SEQUENCE</scope>
    <source>
        <strain evidence="6">PC9</strain>
    </source>
</reference>
<dbReference type="EMBL" id="JACETU010000007">
    <property type="protein sequence ID" value="KAF7424090.1"/>
    <property type="molecule type" value="Genomic_DNA"/>
</dbReference>
<dbReference type="InterPro" id="IPR000560">
    <property type="entry name" value="His_Pase_clade-2"/>
</dbReference>
<dbReference type="GeneID" id="59379209"/>
<feature type="disulfide bond" evidence="4">
    <location>
        <begin position="55"/>
        <end position="364"/>
    </location>
</feature>
<evidence type="ECO:0000256" key="1">
    <source>
        <dbReference type="ARBA" id="ARBA00022801"/>
    </source>
</evidence>
<organism evidence="6 7">
    <name type="scientific">Pleurotus ostreatus</name>
    <name type="common">Oyster mushroom</name>
    <name type="synonym">White-rot fungus</name>
    <dbReference type="NCBI Taxonomy" id="5322"/>
    <lineage>
        <taxon>Eukaryota</taxon>
        <taxon>Fungi</taxon>
        <taxon>Dikarya</taxon>
        <taxon>Basidiomycota</taxon>
        <taxon>Agaricomycotina</taxon>
        <taxon>Agaricomycetes</taxon>
        <taxon>Agaricomycetidae</taxon>
        <taxon>Agaricales</taxon>
        <taxon>Pleurotineae</taxon>
        <taxon>Pleurotaceae</taxon>
        <taxon>Pleurotus</taxon>
    </lineage>
</organism>
<dbReference type="GO" id="GO:0003993">
    <property type="term" value="F:acid phosphatase activity"/>
    <property type="evidence" value="ECO:0007669"/>
    <property type="project" value="TreeGrafter"/>
</dbReference>
<dbReference type="PANTHER" id="PTHR20963">
    <property type="entry name" value="MULTIPLE INOSITOL POLYPHOSPHATE PHOSPHATASE-RELATED"/>
    <property type="match status" value="1"/>
</dbReference>
<dbReference type="PROSITE" id="PS00616">
    <property type="entry name" value="HIS_ACID_PHOSPHAT_1"/>
    <property type="match status" value="1"/>
</dbReference>
<evidence type="ECO:0000313" key="6">
    <source>
        <dbReference type="EMBL" id="KAF7424090.1"/>
    </source>
</evidence>
<accession>A0A8H7DP79</accession>
<feature type="active site" description="Nucleophile" evidence="3">
    <location>
        <position position="66"/>
    </location>
</feature>
<dbReference type="Gene3D" id="3.40.50.1240">
    <property type="entry name" value="Phosphoglycerate mutase-like"/>
    <property type="match status" value="1"/>
</dbReference>
<dbReference type="AlphaFoldDB" id="A0A8H7DP79"/>
<keyword evidence="2" id="KW-0325">Glycoprotein</keyword>
<sequence>MLFQWVFVSLSFLAYVAALVTPLSDWAKLIKLGPNAPYHKAPAPRGVKQNLPSDCKVKQVVYLSRHGSRYPGFEGTYVSAMAQTVTTAQPVIASARLPRELRFLKTYTSTLGSEDLVDKGRQEMVHHGKEFRKRYPHFSFEHFVTSGSSRVIESATYFGKGYFGHNWNDPSMISPIPSNPATLSHLTPFQVCPNHSFSVSDSIKGAWQNIFMPAITARINAAVPGLNFADIDTLGGFYACAFDYAAHGESPWCGAFTKQEIDQFEYYADLDVSASWGLMHPQNMARVMGSVYTKKLIQRLSTNEENVAYVELGHDATIAVAMTAMGLATDDPLLPTTHIVPERKMRSSNQVPFGGQMVFEKFTCSRSFEGPQVRLILNEATYPLTPCIQSPRDAKYGTCSLSNFIQSNQFSMSIEFGDAQWAASCGVPA</sequence>
<keyword evidence="4" id="KW-1015">Disulfide bond</keyword>
<feature type="disulfide bond" evidence="4">
    <location>
        <begin position="387"/>
        <end position="399"/>
    </location>
</feature>
<feature type="signal peptide" evidence="5">
    <location>
        <begin position="1"/>
        <end position="18"/>
    </location>
</feature>
<dbReference type="OrthoDB" id="6509975at2759"/>
<gene>
    <name evidence="6" type="primary">PHO5_3</name>
    <name evidence="6" type="ORF">PC9H_009391</name>
</gene>
<dbReference type="InterPro" id="IPR029033">
    <property type="entry name" value="His_PPase_superfam"/>
</dbReference>
<keyword evidence="5" id="KW-0732">Signal</keyword>
<dbReference type="SUPFAM" id="SSF53254">
    <property type="entry name" value="Phosphoglycerate mutase-like"/>
    <property type="match status" value="1"/>
</dbReference>
<evidence type="ECO:0000313" key="7">
    <source>
        <dbReference type="Proteomes" id="UP000623687"/>
    </source>
</evidence>
<keyword evidence="7" id="KW-1185">Reference proteome</keyword>
<dbReference type="CDD" id="cd07061">
    <property type="entry name" value="HP_HAP_like"/>
    <property type="match status" value="1"/>
</dbReference>
<evidence type="ECO:0000256" key="4">
    <source>
        <dbReference type="PIRSR" id="PIRSR000894-2"/>
    </source>
</evidence>
<evidence type="ECO:0000256" key="2">
    <source>
        <dbReference type="ARBA" id="ARBA00023180"/>
    </source>
</evidence>
<comment type="caution">
    <text evidence="6">The sequence shown here is derived from an EMBL/GenBank/DDBJ whole genome shotgun (WGS) entry which is preliminary data.</text>
</comment>
<proteinExistence type="predicted"/>
<dbReference type="InterPro" id="IPR033379">
    <property type="entry name" value="Acid_Pase_AS"/>
</dbReference>
<dbReference type="RefSeq" id="XP_036628284.1">
    <property type="nucleotide sequence ID" value="XM_036778895.1"/>
</dbReference>
<dbReference type="Proteomes" id="UP000623687">
    <property type="component" value="Unassembled WGS sequence"/>
</dbReference>
<dbReference type="InterPro" id="IPR016274">
    <property type="entry name" value="Histidine_acid_Pase_euk"/>
</dbReference>
<feature type="active site" description="Proton donor" evidence="3">
    <location>
        <position position="315"/>
    </location>
</feature>
<dbReference type="VEuPathDB" id="FungiDB:PC9H_009391"/>
<protein>
    <submittedName>
        <fullName evidence="6">Acid phosphatase pho5</fullName>
    </submittedName>
</protein>
<feature type="disulfide bond" evidence="4">
    <location>
        <begin position="240"/>
        <end position="253"/>
    </location>
</feature>
<keyword evidence="1" id="KW-0378">Hydrolase</keyword>
<dbReference type="PIRSF" id="PIRSF000894">
    <property type="entry name" value="Acid_phosphatase"/>
    <property type="match status" value="1"/>
</dbReference>